<accession>A0A375EZX9</accession>
<evidence type="ECO:0000313" key="1">
    <source>
        <dbReference type="EMBL" id="SOY72006.1"/>
    </source>
</evidence>
<evidence type="ECO:0000313" key="5">
    <source>
        <dbReference type="Proteomes" id="UP000257016"/>
    </source>
</evidence>
<protein>
    <submittedName>
        <fullName evidence="2">Uncharacterized protein</fullName>
    </submittedName>
</protein>
<dbReference type="Proteomes" id="UP000257016">
    <property type="component" value="Unassembled WGS sequence"/>
</dbReference>
<dbReference type="EMBL" id="LT978514">
    <property type="protein sequence ID" value="SPC21209.1"/>
    <property type="molecule type" value="Genomic_DNA"/>
</dbReference>
<proteinExistence type="predicted"/>
<evidence type="ECO:0000313" key="3">
    <source>
        <dbReference type="EMBL" id="SPC21209.1"/>
    </source>
</evidence>
<gene>
    <name evidence="1" type="ORF">CBM2586_B130726</name>
    <name evidence="3" type="ORF">CBM2594_B10313</name>
    <name evidence="2" type="ORF">CBM2613_B170212</name>
</gene>
<sequence>MHHGKRDPAPAYQIATGHAAAAIRAGMGQLVSDSNSKR</sequence>
<dbReference type="EMBL" id="OFSN01000019">
    <property type="protein sequence ID" value="SOY72006.1"/>
    <property type="molecule type" value="Genomic_DNA"/>
</dbReference>
<evidence type="ECO:0000313" key="4">
    <source>
        <dbReference type="Proteomes" id="UP000256952"/>
    </source>
</evidence>
<dbReference type="AlphaFoldDB" id="A0A375EZX9"/>
<reference evidence="4 5" key="1">
    <citation type="submission" date="2018-01" db="EMBL/GenBank/DDBJ databases">
        <authorList>
            <person name="Clerissi C."/>
        </authorList>
    </citation>
    <scope>NUCLEOTIDE SEQUENCE [LARGE SCALE GENOMIC DNA]</scope>
    <source>
        <strain evidence="1">Cupriavidus taiwanensis LMG 19430</strain>
        <strain evidence="3">Cupriavidus taiwanensis STM 6021</strain>
        <strain evidence="2">Cupriavidus taiwanensis STM 8556</strain>
    </source>
</reference>
<dbReference type="EMBL" id="OFTH01000042">
    <property type="protein sequence ID" value="SOZ70773.1"/>
    <property type="molecule type" value="Genomic_DNA"/>
</dbReference>
<dbReference type="Proteomes" id="UP000257139">
    <property type="component" value="Chromosome CBM2594_b"/>
</dbReference>
<name>A0A375EZX9_9BURK</name>
<organism evidence="2 4">
    <name type="scientific">Cupriavidus taiwanensis</name>
    <dbReference type="NCBI Taxonomy" id="164546"/>
    <lineage>
        <taxon>Bacteria</taxon>
        <taxon>Pseudomonadati</taxon>
        <taxon>Pseudomonadota</taxon>
        <taxon>Betaproteobacteria</taxon>
        <taxon>Burkholderiales</taxon>
        <taxon>Burkholderiaceae</taxon>
        <taxon>Cupriavidus</taxon>
    </lineage>
</organism>
<evidence type="ECO:0000313" key="2">
    <source>
        <dbReference type="EMBL" id="SOZ70773.1"/>
    </source>
</evidence>
<dbReference type="Proteomes" id="UP000256952">
    <property type="component" value="Chromosome CBM2613_b"/>
</dbReference>